<dbReference type="EMBL" id="GGEC01008087">
    <property type="protein sequence ID" value="MBW88570.1"/>
    <property type="molecule type" value="Transcribed_RNA"/>
</dbReference>
<organism evidence="2">
    <name type="scientific">Rhizophora mucronata</name>
    <name type="common">Asiatic mangrove</name>
    <dbReference type="NCBI Taxonomy" id="61149"/>
    <lineage>
        <taxon>Eukaryota</taxon>
        <taxon>Viridiplantae</taxon>
        <taxon>Streptophyta</taxon>
        <taxon>Embryophyta</taxon>
        <taxon>Tracheophyta</taxon>
        <taxon>Spermatophyta</taxon>
        <taxon>Magnoliopsida</taxon>
        <taxon>eudicotyledons</taxon>
        <taxon>Gunneridae</taxon>
        <taxon>Pentapetalae</taxon>
        <taxon>rosids</taxon>
        <taxon>fabids</taxon>
        <taxon>Malpighiales</taxon>
        <taxon>Rhizophoraceae</taxon>
        <taxon>Rhizophora</taxon>
    </lineage>
</organism>
<dbReference type="AlphaFoldDB" id="A0A2P2J536"/>
<feature type="region of interest" description="Disordered" evidence="1">
    <location>
        <begin position="31"/>
        <end position="55"/>
    </location>
</feature>
<proteinExistence type="predicted"/>
<reference evidence="2" key="1">
    <citation type="submission" date="2018-02" db="EMBL/GenBank/DDBJ databases">
        <title>Rhizophora mucronata_Transcriptome.</title>
        <authorList>
            <person name="Meera S.P."/>
            <person name="Sreeshan A."/>
            <person name="Augustine A."/>
        </authorList>
    </citation>
    <scope>NUCLEOTIDE SEQUENCE</scope>
    <source>
        <tissue evidence="2">Leaf</tissue>
    </source>
</reference>
<accession>A0A2P2J536</accession>
<name>A0A2P2J536_RHIMU</name>
<evidence type="ECO:0000313" key="2">
    <source>
        <dbReference type="EMBL" id="MBW88570.1"/>
    </source>
</evidence>
<sequence>MGGILWRKCRWGRKVSLPVHGRIPTAFPSRERGNFGIRDQNQEGGTGWIVSIERN</sequence>
<evidence type="ECO:0000256" key="1">
    <source>
        <dbReference type="SAM" id="MobiDB-lite"/>
    </source>
</evidence>
<protein>
    <submittedName>
        <fullName evidence="2">Uncharacterized protein</fullName>
    </submittedName>
</protein>